<proteinExistence type="predicted"/>
<dbReference type="RefSeq" id="WP_245127403.1">
    <property type="nucleotide sequence ID" value="NZ_CP095066.1"/>
</dbReference>
<organism evidence="1 2">
    <name type="scientific">Hymenobacter volaticus</name>
    <dbReference type="NCBI Taxonomy" id="2932254"/>
    <lineage>
        <taxon>Bacteria</taxon>
        <taxon>Pseudomonadati</taxon>
        <taxon>Bacteroidota</taxon>
        <taxon>Cytophagia</taxon>
        <taxon>Cytophagales</taxon>
        <taxon>Hymenobacteraceae</taxon>
        <taxon>Hymenobacter</taxon>
    </lineage>
</organism>
<protein>
    <submittedName>
        <fullName evidence="1">Uncharacterized protein</fullName>
    </submittedName>
</protein>
<keyword evidence="1" id="KW-0614">Plasmid</keyword>
<reference evidence="1" key="1">
    <citation type="submission" date="2022-04" db="EMBL/GenBank/DDBJ databases">
        <title>Hymenobacter sp. isolated from the air.</title>
        <authorList>
            <person name="Won M."/>
            <person name="Lee C.-M."/>
            <person name="Woen H.-Y."/>
            <person name="Kwon S.-W."/>
        </authorList>
    </citation>
    <scope>NUCLEOTIDE SEQUENCE</scope>
    <source>
        <strain evidence="1">5420S-77</strain>
        <plasmid evidence="1">unnamed5</plasmid>
    </source>
</reference>
<evidence type="ECO:0000313" key="2">
    <source>
        <dbReference type="Proteomes" id="UP000830401"/>
    </source>
</evidence>
<dbReference type="EMBL" id="CP095066">
    <property type="protein sequence ID" value="UOQ69560.1"/>
    <property type="molecule type" value="Genomic_DNA"/>
</dbReference>
<evidence type="ECO:0000313" key="1">
    <source>
        <dbReference type="EMBL" id="UOQ69560.1"/>
    </source>
</evidence>
<name>A0ABY4GFI0_9BACT</name>
<keyword evidence="2" id="KW-1185">Reference proteome</keyword>
<geneLocation type="plasmid" evidence="1 2">
    <name>unnamed5</name>
</geneLocation>
<gene>
    <name evidence="1" type="ORF">MUN86_28380</name>
</gene>
<accession>A0ABY4GFI0</accession>
<sequence>MEENPVLTGADFAELLGRLRSEQPAGSVYLHTNIVTDRYYLLGEQKQLLAETDYDTAAFYTLAFRAQVAGSEGDDFYVVLALQDLEDTSGVRDAEFALELMKYISAPLPRKPRAKRGKK</sequence>
<dbReference type="Proteomes" id="UP000830401">
    <property type="component" value="Plasmid unnamed5"/>
</dbReference>